<dbReference type="AlphaFoldDB" id="A0A4W4FCD6"/>
<dbReference type="GO" id="GO:0005737">
    <property type="term" value="C:cytoplasm"/>
    <property type="evidence" value="ECO:0007669"/>
    <property type="project" value="InterPro"/>
</dbReference>
<dbReference type="Ensembl" id="ENSEEET00000021605.2">
    <property type="protein sequence ID" value="ENSEEEP00000021367.2"/>
    <property type="gene ID" value="ENSEEEG00000010411.2"/>
</dbReference>
<dbReference type="PANTHER" id="PTHR14731">
    <property type="entry name" value="BRAIN AND ACUTE LEUKEMIA CYTOPLASMIC PROTEIN"/>
    <property type="match status" value="1"/>
</dbReference>
<evidence type="ECO:0000313" key="2">
    <source>
        <dbReference type="Ensembl" id="ENSEEEP00000021367.2"/>
    </source>
</evidence>
<reference evidence="2" key="5">
    <citation type="submission" date="2025-09" db="UniProtKB">
        <authorList>
            <consortium name="Ensembl"/>
        </authorList>
    </citation>
    <scope>IDENTIFICATION</scope>
</reference>
<sequence length="63" mass="6589">MGCGGSRADAVDPRWQESWTGETESTWLTTTDTEPTQVASGSGPNSGNLALGLEPATLRLQVP</sequence>
<dbReference type="PANTHER" id="PTHR14731:SF0">
    <property type="entry name" value="BRAIN AND ACUTE LEUKEMIA CYTOPLASMIC PROTEIN"/>
    <property type="match status" value="1"/>
</dbReference>
<organism evidence="2 3">
    <name type="scientific">Electrophorus electricus</name>
    <name type="common">Electric eel</name>
    <name type="synonym">Gymnotus electricus</name>
    <dbReference type="NCBI Taxonomy" id="8005"/>
    <lineage>
        <taxon>Eukaryota</taxon>
        <taxon>Metazoa</taxon>
        <taxon>Chordata</taxon>
        <taxon>Craniata</taxon>
        <taxon>Vertebrata</taxon>
        <taxon>Euteleostomi</taxon>
        <taxon>Actinopterygii</taxon>
        <taxon>Neopterygii</taxon>
        <taxon>Teleostei</taxon>
        <taxon>Ostariophysi</taxon>
        <taxon>Gymnotiformes</taxon>
        <taxon>Gymnotoidei</taxon>
        <taxon>Gymnotidae</taxon>
        <taxon>Electrophorus</taxon>
    </lineage>
</organism>
<reference evidence="2" key="3">
    <citation type="submission" date="2020-05" db="EMBL/GenBank/DDBJ databases">
        <title>Electrophorus electricus (electric eel) genome, fEleEle1, primary haplotype.</title>
        <authorList>
            <person name="Myers G."/>
            <person name="Meyer A."/>
            <person name="Fedrigo O."/>
            <person name="Formenti G."/>
            <person name="Rhie A."/>
            <person name="Tracey A."/>
            <person name="Sims Y."/>
            <person name="Jarvis E.D."/>
        </authorList>
    </citation>
    <scope>NUCLEOTIDE SEQUENCE [LARGE SCALE GENOMIC DNA]</scope>
</reference>
<keyword evidence="3" id="KW-1185">Reference proteome</keyword>
<evidence type="ECO:0000313" key="3">
    <source>
        <dbReference type="Proteomes" id="UP000314983"/>
    </source>
</evidence>
<evidence type="ECO:0000256" key="1">
    <source>
        <dbReference type="SAM" id="MobiDB-lite"/>
    </source>
</evidence>
<dbReference type="Pfam" id="PF06989">
    <property type="entry name" value="BAALC_N"/>
    <property type="match status" value="1"/>
</dbReference>
<dbReference type="InterPro" id="IPR009728">
    <property type="entry name" value="BAALC"/>
</dbReference>
<evidence type="ECO:0008006" key="4">
    <source>
        <dbReference type="Google" id="ProtNLM"/>
    </source>
</evidence>
<reference evidence="3" key="1">
    <citation type="journal article" date="2014" name="Science">
        <title>Nonhuman genetics. Genomic basis for the convergent evolution of electric organs.</title>
        <authorList>
            <person name="Gallant J.R."/>
            <person name="Traeger L.L."/>
            <person name="Volkening J.D."/>
            <person name="Moffett H."/>
            <person name="Chen P.H."/>
            <person name="Novina C.D."/>
            <person name="Phillips G.N.Jr."/>
            <person name="Anand R."/>
            <person name="Wells G.B."/>
            <person name="Pinch M."/>
            <person name="Guth R."/>
            <person name="Unguez G.A."/>
            <person name="Albert J.S."/>
            <person name="Zakon H.H."/>
            <person name="Samanta M.P."/>
            <person name="Sussman M.R."/>
        </authorList>
    </citation>
    <scope>NUCLEOTIDE SEQUENCE [LARGE SCALE GENOMIC DNA]</scope>
</reference>
<feature type="compositionally biased region" description="Polar residues" evidence="1">
    <location>
        <begin position="37"/>
        <end position="48"/>
    </location>
</feature>
<dbReference type="GeneTree" id="ENSGT01150000287117"/>
<proteinExistence type="predicted"/>
<gene>
    <name evidence="2" type="primary">BAALC</name>
</gene>
<feature type="region of interest" description="Disordered" evidence="1">
    <location>
        <begin position="1"/>
        <end position="63"/>
    </location>
</feature>
<protein>
    <recommendedName>
        <fullName evidence="4">BAALC binder of MAP3K1 and KLF4 b</fullName>
    </recommendedName>
</protein>
<accession>A0A4W4FCD6</accession>
<name>A0A4W4FCD6_ELEEL</name>
<reference evidence="2" key="4">
    <citation type="submission" date="2025-08" db="UniProtKB">
        <authorList>
            <consortium name="Ensembl"/>
        </authorList>
    </citation>
    <scope>IDENTIFICATION</scope>
</reference>
<dbReference type="OMA" id="NTGTQCG"/>
<feature type="compositionally biased region" description="Low complexity" evidence="1">
    <location>
        <begin position="17"/>
        <end position="36"/>
    </location>
</feature>
<reference evidence="3" key="2">
    <citation type="journal article" date="2017" name="Sci. Adv.">
        <title>A tail of two voltages: Proteomic comparison of the three electric organs of the electric eel.</title>
        <authorList>
            <person name="Traeger L.L."/>
            <person name="Sabat G."/>
            <person name="Barrett-Wilt G.A."/>
            <person name="Wells G.B."/>
            <person name="Sussman M.R."/>
        </authorList>
    </citation>
    <scope>NUCLEOTIDE SEQUENCE [LARGE SCALE GENOMIC DNA]</scope>
</reference>
<dbReference type="Proteomes" id="UP000314983">
    <property type="component" value="Chromosome 5"/>
</dbReference>